<keyword evidence="4" id="KW-1185">Reference proteome</keyword>
<dbReference type="InterPro" id="IPR003788">
    <property type="entry name" value="NDUFAF7"/>
</dbReference>
<evidence type="ECO:0000256" key="1">
    <source>
        <dbReference type="ARBA" id="ARBA00022603"/>
    </source>
</evidence>
<protein>
    <submittedName>
        <fullName evidence="3">Class I SAM-dependent methyltransferase</fullName>
    </submittedName>
</protein>
<accession>A0ABS0SBC6</accession>
<dbReference type="SUPFAM" id="SSF53335">
    <property type="entry name" value="S-adenosyl-L-methionine-dependent methyltransferases"/>
    <property type="match status" value="1"/>
</dbReference>
<dbReference type="PANTHER" id="PTHR12049">
    <property type="entry name" value="PROTEIN ARGININE METHYLTRANSFERASE NDUFAF7, MITOCHONDRIAL"/>
    <property type="match status" value="1"/>
</dbReference>
<dbReference type="GO" id="GO:0008168">
    <property type="term" value="F:methyltransferase activity"/>
    <property type="evidence" value="ECO:0007669"/>
    <property type="project" value="UniProtKB-KW"/>
</dbReference>
<proteinExistence type="predicted"/>
<dbReference type="Gene3D" id="3.40.50.12710">
    <property type="match status" value="1"/>
</dbReference>
<reference evidence="3 4" key="1">
    <citation type="submission" date="2020-10" db="EMBL/GenBank/DDBJ databases">
        <title>Aquamicrobium zhengzhouensis sp. nov., a exopolysaccharide producing bacterium isolated from farmland soil.</title>
        <authorList>
            <person name="Wang X."/>
        </authorList>
    </citation>
    <scope>NUCLEOTIDE SEQUENCE [LARGE SCALE GENOMIC DNA]</scope>
    <source>
        <strain evidence="4">cd-1</strain>
    </source>
</reference>
<dbReference type="Pfam" id="PF02636">
    <property type="entry name" value="Methyltransf_28"/>
    <property type="match status" value="1"/>
</dbReference>
<sequence>MTALKTRLKQLIAATGPISVAEFMATCLFDPQDGYYTTREPFGASGDFITAPEISQMFGELLGVWAYSAWIAAGKPIPFALVEIGPGRGTLMVDMLRTIDRLDPGFTAVSRIAMVEASPRLSEIQKQKFATAGRAKPRWVTQVSDLPDIPLIVIANELFDAIPVRQFVNTEQGWRERVVALDDAGELCFAVGMGAIDPVLLPEVPSEPGAIFEAAPARSAIMAEISARISSKGGAGIFLDYGHLKSGFGDTLQAMKAHAYDDVLENPGEADLTSHVDFEVLAAVATAHNLHPQLSTQGDFLLRMGLLERAGALGSQADNTVKEQLRSEVERLAGPDQMGTLFKVMAVAPKSVMLPGFDRMD</sequence>
<dbReference type="PANTHER" id="PTHR12049:SF7">
    <property type="entry name" value="PROTEIN ARGININE METHYLTRANSFERASE NDUFAF7, MITOCHONDRIAL"/>
    <property type="match status" value="1"/>
</dbReference>
<evidence type="ECO:0000313" key="4">
    <source>
        <dbReference type="Proteomes" id="UP000601789"/>
    </source>
</evidence>
<dbReference type="RefSeq" id="WP_198474783.1">
    <property type="nucleotide sequence ID" value="NZ_JADGMQ010000002.1"/>
</dbReference>
<dbReference type="InterPro" id="IPR029063">
    <property type="entry name" value="SAM-dependent_MTases_sf"/>
</dbReference>
<keyword evidence="1 3" id="KW-0489">Methyltransferase</keyword>
<comment type="caution">
    <text evidence="3">The sequence shown here is derived from an EMBL/GenBank/DDBJ whole genome shotgun (WGS) entry which is preliminary data.</text>
</comment>
<dbReference type="EMBL" id="JADGMQ010000002">
    <property type="protein sequence ID" value="MBI1619945.1"/>
    <property type="molecule type" value="Genomic_DNA"/>
</dbReference>
<evidence type="ECO:0000256" key="2">
    <source>
        <dbReference type="ARBA" id="ARBA00022679"/>
    </source>
</evidence>
<dbReference type="GO" id="GO:0032259">
    <property type="term" value="P:methylation"/>
    <property type="evidence" value="ECO:0007669"/>
    <property type="project" value="UniProtKB-KW"/>
</dbReference>
<organism evidence="3 4">
    <name type="scientific">Aquamicrobium zhengzhouense</name>
    <dbReference type="NCBI Taxonomy" id="2781738"/>
    <lineage>
        <taxon>Bacteria</taxon>
        <taxon>Pseudomonadati</taxon>
        <taxon>Pseudomonadota</taxon>
        <taxon>Alphaproteobacteria</taxon>
        <taxon>Hyphomicrobiales</taxon>
        <taxon>Phyllobacteriaceae</taxon>
        <taxon>Aquamicrobium</taxon>
    </lineage>
</organism>
<evidence type="ECO:0000313" key="3">
    <source>
        <dbReference type="EMBL" id="MBI1619945.1"/>
    </source>
</evidence>
<name>A0ABS0SBC6_9HYPH</name>
<dbReference type="Proteomes" id="UP000601789">
    <property type="component" value="Unassembled WGS sequence"/>
</dbReference>
<dbReference type="InterPro" id="IPR038375">
    <property type="entry name" value="NDUFAF7_sf"/>
</dbReference>
<keyword evidence="2" id="KW-0808">Transferase</keyword>
<gene>
    <name evidence="3" type="ORF">IOD40_04610</name>
</gene>